<feature type="transmembrane region" description="Helical" evidence="1">
    <location>
        <begin position="20"/>
        <end position="43"/>
    </location>
</feature>
<name>A0A494W2V3_9SPHI</name>
<feature type="transmembrane region" description="Helical" evidence="1">
    <location>
        <begin position="103"/>
        <end position="126"/>
    </location>
</feature>
<feature type="transmembrane region" description="Helical" evidence="1">
    <location>
        <begin position="334"/>
        <end position="355"/>
    </location>
</feature>
<feature type="transmembrane region" description="Helical" evidence="1">
    <location>
        <begin position="161"/>
        <end position="181"/>
    </location>
</feature>
<dbReference type="EMBL" id="CP032869">
    <property type="protein sequence ID" value="AYL97622.1"/>
    <property type="molecule type" value="Genomic_DNA"/>
</dbReference>
<dbReference type="RefSeq" id="WP_119411187.1">
    <property type="nucleotide sequence ID" value="NZ_CP032869.1"/>
</dbReference>
<reference evidence="2 3" key="1">
    <citation type="submission" date="2018-10" db="EMBL/GenBank/DDBJ databases">
        <title>Genome sequencing of Mucilaginibacter sp. HYN0043.</title>
        <authorList>
            <person name="Kim M."/>
            <person name="Yi H."/>
        </authorList>
    </citation>
    <scope>NUCLEOTIDE SEQUENCE [LARGE SCALE GENOMIC DNA]</scope>
    <source>
        <strain evidence="2 3">HYN0043</strain>
    </source>
</reference>
<accession>A0A494W2V3</accession>
<feature type="transmembrane region" description="Helical" evidence="1">
    <location>
        <begin position="306"/>
        <end position="328"/>
    </location>
</feature>
<feature type="transmembrane region" description="Helical" evidence="1">
    <location>
        <begin position="237"/>
        <end position="258"/>
    </location>
</feature>
<dbReference type="AlphaFoldDB" id="A0A494W2V3"/>
<evidence type="ECO:0000313" key="2">
    <source>
        <dbReference type="EMBL" id="AYL97622.1"/>
    </source>
</evidence>
<dbReference type="KEGG" id="muh:HYN43_021020"/>
<feature type="transmembrane region" description="Helical" evidence="1">
    <location>
        <begin position="187"/>
        <end position="204"/>
    </location>
</feature>
<feature type="transmembrane region" description="Helical" evidence="1">
    <location>
        <begin position="274"/>
        <end position="294"/>
    </location>
</feature>
<feature type="transmembrane region" description="Helical" evidence="1">
    <location>
        <begin position="63"/>
        <end position="82"/>
    </location>
</feature>
<feature type="transmembrane region" description="Helical" evidence="1">
    <location>
        <begin position="399"/>
        <end position="421"/>
    </location>
</feature>
<evidence type="ECO:0000313" key="3">
    <source>
        <dbReference type="Proteomes" id="UP000270046"/>
    </source>
</evidence>
<proteinExistence type="predicted"/>
<keyword evidence="1" id="KW-0812">Transmembrane</keyword>
<gene>
    <name evidence="2" type="ORF">HYN43_021020</name>
</gene>
<protein>
    <submittedName>
        <fullName evidence="2">Uncharacterized protein</fullName>
    </submittedName>
</protein>
<organism evidence="2 3">
    <name type="scientific">Mucilaginibacter celer</name>
    <dbReference type="NCBI Taxonomy" id="2305508"/>
    <lineage>
        <taxon>Bacteria</taxon>
        <taxon>Pseudomonadati</taxon>
        <taxon>Bacteroidota</taxon>
        <taxon>Sphingobacteriia</taxon>
        <taxon>Sphingobacteriales</taxon>
        <taxon>Sphingobacteriaceae</taxon>
        <taxon>Mucilaginibacter</taxon>
    </lineage>
</organism>
<keyword evidence="1" id="KW-1133">Transmembrane helix</keyword>
<evidence type="ECO:0000256" key="1">
    <source>
        <dbReference type="SAM" id="Phobius"/>
    </source>
</evidence>
<sequence length="439" mass="49726">MIWFLLKKRWTNFFSITNNVYELLMQLMYLVVMVSVATTAGYIYTLTVNGQLKLQPVTLIRFLMYSLYLLPVLFKFFPSVRVKPALIQKYYPLTLFKAATTELVYAVFSTSSVFFVALFCILFISVSGAGSAVFVALFLFGICGIVLAENILAAYYLKRKLFLAVLIVYILVGTPAIGYLSLSSISYLLPGAMVLLCGLFYLFYTPNELLIERPVMFFASSHNMILKIMSRVTKFRVAVAFSFVIQTALSVLFITVLFDELQFLKFYMLSSLMYFSYCYNNTFGFFAAPTFNMIMAGCTMGQFIRFYLKALIPLFILNLVSFGLIFFFQKTVFTVPLISGLVVLLLFSMANGLLFSIIKIKNVEKAVSFDQNNFNTNLLPTYILGAAGVITGLTEDKPILFYAVLGLLVVYSVAVVIYLFIRQHHLLHILANRLASKKR</sequence>
<feature type="transmembrane region" description="Helical" evidence="1">
    <location>
        <begin position="376"/>
        <end position="393"/>
    </location>
</feature>
<feature type="transmembrane region" description="Helical" evidence="1">
    <location>
        <begin position="132"/>
        <end position="154"/>
    </location>
</feature>
<keyword evidence="1" id="KW-0472">Membrane</keyword>
<dbReference type="Proteomes" id="UP000270046">
    <property type="component" value="Chromosome"/>
</dbReference>
<keyword evidence="3" id="KW-1185">Reference proteome</keyword>